<sequence>MPDEGCVGTGAGQPLRAEVGASVRRPRAARNLRAVLDLNLLKEILRWTLRASIRYHLCLSRQPHGKT</sequence>
<gene>
    <name evidence="1" type="ORF">CKO25_15535</name>
</gene>
<dbReference type="Proteomes" id="UP001138802">
    <property type="component" value="Unassembled WGS sequence"/>
</dbReference>
<reference evidence="1 2" key="1">
    <citation type="journal article" date="2020" name="Microorganisms">
        <title>Osmotic Adaptation and Compatible Solute Biosynthesis of Phototrophic Bacteria as Revealed from Genome Analyses.</title>
        <authorList>
            <person name="Imhoff J.F."/>
            <person name="Rahn T."/>
            <person name="Kunzel S."/>
            <person name="Keller A."/>
            <person name="Neulinger S.C."/>
        </authorList>
    </citation>
    <scope>NUCLEOTIDE SEQUENCE [LARGE SCALE GENOMIC DNA]</scope>
    <source>
        <strain evidence="1 2">DSM 21303</strain>
    </source>
</reference>
<evidence type="ECO:0000313" key="2">
    <source>
        <dbReference type="Proteomes" id="UP001138802"/>
    </source>
</evidence>
<evidence type="ECO:0000313" key="1">
    <source>
        <dbReference type="EMBL" id="MBK1646036.1"/>
    </source>
</evidence>
<name>A0A9X0WJT5_9GAMM</name>
<comment type="caution">
    <text evidence="1">The sequence shown here is derived from an EMBL/GenBank/DDBJ whole genome shotgun (WGS) entry which is preliminary data.</text>
</comment>
<dbReference type="AlphaFoldDB" id="A0A9X0WJT5"/>
<protein>
    <submittedName>
        <fullName evidence="1">Uncharacterized protein</fullName>
    </submittedName>
</protein>
<keyword evidence="2" id="KW-1185">Reference proteome</keyword>
<organism evidence="1 2">
    <name type="scientific">Thiocapsa imhoffii</name>
    <dbReference type="NCBI Taxonomy" id="382777"/>
    <lineage>
        <taxon>Bacteria</taxon>
        <taxon>Pseudomonadati</taxon>
        <taxon>Pseudomonadota</taxon>
        <taxon>Gammaproteobacteria</taxon>
        <taxon>Chromatiales</taxon>
        <taxon>Chromatiaceae</taxon>
        <taxon>Thiocapsa</taxon>
    </lineage>
</organism>
<accession>A0A9X0WJT5</accession>
<dbReference type="EMBL" id="NRSD01000018">
    <property type="protein sequence ID" value="MBK1646036.1"/>
    <property type="molecule type" value="Genomic_DNA"/>
</dbReference>
<proteinExistence type="predicted"/>